<name>A0A1K2IEM5_9FLAO</name>
<dbReference type="EMBL" id="FPKW01000001">
    <property type="protein sequence ID" value="SFZ90171.1"/>
    <property type="molecule type" value="Genomic_DNA"/>
</dbReference>
<dbReference type="PANTHER" id="PTHR24567">
    <property type="entry name" value="CRP FAMILY TRANSCRIPTIONAL REGULATORY PROTEIN"/>
    <property type="match status" value="1"/>
</dbReference>
<keyword evidence="2" id="KW-0238">DNA-binding</keyword>
<dbReference type="Gene3D" id="2.60.120.10">
    <property type="entry name" value="Jelly Rolls"/>
    <property type="match status" value="1"/>
</dbReference>
<dbReference type="InterPro" id="IPR036390">
    <property type="entry name" value="WH_DNA-bd_sf"/>
</dbReference>
<dbReference type="STRING" id="1612149.SAMN05216324_101241"/>
<dbReference type="SUPFAM" id="SSF46785">
    <property type="entry name" value="Winged helix' DNA-binding domain"/>
    <property type="match status" value="1"/>
</dbReference>
<dbReference type="GO" id="GO:0003677">
    <property type="term" value="F:DNA binding"/>
    <property type="evidence" value="ECO:0007669"/>
    <property type="project" value="UniProtKB-KW"/>
</dbReference>
<evidence type="ECO:0000313" key="5">
    <source>
        <dbReference type="EMBL" id="SFZ90171.1"/>
    </source>
</evidence>
<dbReference type="Proteomes" id="UP000182034">
    <property type="component" value="Unassembled WGS sequence"/>
</dbReference>
<keyword evidence="5" id="KW-0808">Transferase</keyword>
<dbReference type="GO" id="GO:0003700">
    <property type="term" value="F:DNA-binding transcription factor activity"/>
    <property type="evidence" value="ECO:0007669"/>
    <property type="project" value="TreeGrafter"/>
</dbReference>
<dbReference type="SMART" id="SM00100">
    <property type="entry name" value="cNMP"/>
    <property type="match status" value="1"/>
</dbReference>
<evidence type="ECO:0000256" key="3">
    <source>
        <dbReference type="ARBA" id="ARBA00023163"/>
    </source>
</evidence>
<keyword evidence="3" id="KW-0804">Transcription</keyword>
<dbReference type="InterPro" id="IPR012318">
    <property type="entry name" value="HTH_CRP"/>
</dbReference>
<dbReference type="InterPro" id="IPR018490">
    <property type="entry name" value="cNMP-bd_dom_sf"/>
</dbReference>
<dbReference type="PANTHER" id="PTHR24567:SF26">
    <property type="entry name" value="REGULATORY PROTEIN YEIL"/>
    <property type="match status" value="1"/>
</dbReference>
<keyword evidence="6" id="KW-1185">Reference proteome</keyword>
<dbReference type="GO" id="GO:0016301">
    <property type="term" value="F:kinase activity"/>
    <property type="evidence" value="ECO:0007669"/>
    <property type="project" value="UniProtKB-KW"/>
</dbReference>
<dbReference type="InterPro" id="IPR000595">
    <property type="entry name" value="cNMP-bd_dom"/>
</dbReference>
<dbReference type="InterPro" id="IPR036388">
    <property type="entry name" value="WH-like_DNA-bd_sf"/>
</dbReference>
<evidence type="ECO:0000313" key="6">
    <source>
        <dbReference type="Proteomes" id="UP000182034"/>
    </source>
</evidence>
<dbReference type="InterPro" id="IPR014710">
    <property type="entry name" value="RmlC-like_jellyroll"/>
</dbReference>
<dbReference type="GO" id="GO:0005829">
    <property type="term" value="C:cytosol"/>
    <property type="evidence" value="ECO:0007669"/>
    <property type="project" value="TreeGrafter"/>
</dbReference>
<protein>
    <submittedName>
        <fullName evidence="5">cAMP-binding domain of CRP or a regulatory subunit of cAMP-dependent protein kinases</fullName>
    </submittedName>
</protein>
<organism evidence="5 6">
    <name type="scientific">Chryseobacterium limigenitum</name>
    <dbReference type="NCBI Taxonomy" id="1612149"/>
    <lineage>
        <taxon>Bacteria</taxon>
        <taxon>Pseudomonadati</taxon>
        <taxon>Bacteroidota</taxon>
        <taxon>Flavobacteriia</taxon>
        <taxon>Flavobacteriales</taxon>
        <taxon>Weeksellaceae</taxon>
        <taxon>Chryseobacterium group</taxon>
        <taxon>Chryseobacterium</taxon>
    </lineage>
</organism>
<dbReference type="RefSeq" id="WP_228429917.1">
    <property type="nucleotide sequence ID" value="NZ_FPKW01000001.1"/>
</dbReference>
<accession>A0A1K2IEM5</accession>
<evidence type="ECO:0000256" key="1">
    <source>
        <dbReference type="ARBA" id="ARBA00023015"/>
    </source>
</evidence>
<dbReference type="CDD" id="cd00038">
    <property type="entry name" value="CAP_ED"/>
    <property type="match status" value="1"/>
</dbReference>
<sequence length="204" mass="24063">MKTVSCMNIDMELLRSFDAETKEYKKGEIIFREGDHALYYFQIEEGKVKLNNYNDDGKEFIQNIFGKNQSFGDSMLFLEKFYPMNAISLEPSKIIRVPKNNFLELLKTHPEISLGMNACLSQRLYYKILMTQNMSSTNPVLRLKGLMEYLKSYYEDDCQHCFHIELTRQQIANLTGLRVETVIRVLKRMEKESLLKIVNRKILY</sequence>
<dbReference type="AlphaFoldDB" id="A0A1K2IEM5"/>
<keyword evidence="5" id="KW-0418">Kinase</keyword>
<keyword evidence="1" id="KW-0805">Transcription regulation</keyword>
<dbReference type="Pfam" id="PF00027">
    <property type="entry name" value="cNMP_binding"/>
    <property type="match status" value="1"/>
</dbReference>
<gene>
    <name evidence="5" type="ORF">SAMN05216324_101241</name>
</gene>
<dbReference type="PRINTS" id="PR00034">
    <property type="entry name" value="HTHCRP"/>
</dbReference>
<dbReference type="PROSITE" id="PS50042">
    <property type="entry name" value="CNMP_BINDING_3"/>
    <property type="match status" value="1"/>
</dbReference>
<dbReference type="Gene3D" id="1.10.10.10">
    <property type="entry name" value="Winged helix-like DNA-binding domain superfamily/Winged helix DNA-binding domain"/>
    <property type="match status" value="1"/>
</dbReference>
<feature type="domain" description="Cyclic nucleotide-binding" evidence="4">
    <location>
        <begin position="20"/>
        <end position="106"/>
    </location>
</feature>
<dbReference type="SMART" id="SM00419">
    <property type="entry name" value="HTH_CRP"/>
    <property type="match status" value="1"/>
</dbReference>
<dbReference type="InterPro" id="IPR050397">
    <property type="entry name" value="Env_Response_Regulators"/>
</dbReference>
<reference evidence="6" key="1">
    <citation type="submission" date="2016-10" db="EMBL/GenBank/DDBJ databases">
        <authorList>
            <person name="Varghese N."/>
            <person name="Submissions S."/>
        </authorList>
    </citation>
    <scope>NUCLEOTIDE SEQUENCE [LARGE SCALE GENOMIC DNA]</scope>
    <source>
        <strain evidence="6">SUR2</strain>
    </source>
</reference>
<dbReference type="SUPFAM" id="SSF51206">
    <property type="entry name" value="cAMP-binding domain-like"/>
    <property type="match status" value="1"/>
</dbReference>
<evidence type="ECO:0000256" key="2">
    <source>
        <dbReference type="ARBA" id="ARBA00023125"/>
    </source>
</evidence>
<proteinExistence type="predicted"/>
<dbReference type="Pfam" id="PF13545">
    <property type="entry name" value="HTH_Crp_2"/>
    <property type="match status" value="1"/>
</dbReference>
<evidence type="ECO:0000259" key="4">
    <source>
        <dbReference type="PROSITE" id="PS50042"/>
    </source>
</evidence>